<dbReference type="InterPro" id="IPR006439">
    <property type="entry name" value="HAD-SF_hydro_IA"/>
</dbReference>
<dbReference type="Proteomes" id="UP000266313">
    <property type="component" value="Chromosome"/>
</dbReference>
<dbReference type="NCBIfam" id="TIGR01509">
    <property type="entry name" value="HAD-SF-IA-v3"/>
    <property type="match status" value="1"/>
</dbReference>
<dbReference type="InterPro" id="IPR051600">
    <property type="entry name" value="Beta-PGM-like"/>
</dbReference>
<keyword evidence="12" id="KW-1185">Reference proteome</keyword>
<gene>
    <name evidence="11" type="ORF">sS8_1284</name>
</gene>
<evidence type="ECO:0000256" key="7">
    <source>
        <dbReference type="ARBA" id="ARBA00023277"/>
    </source>
</evidence>
<evidence type="ECO:0000256" key="4">
    <source>
        <dbReference type="ARBA" id="ARBA00022723"/>
    </source>
</evidence>
<evidence type="ECO:0000256" key="1">
    <source>
        <dbReference type="ARBA" id="ARBA00001946"/>
    </source>
</evidence>
<dbReference type="AlphaFoldDB" id="A0A250KNW1"/>
<keyword evidence="3" id="KW-0597">Phosphoprotein</keyword>
<dbReference type="RefSeq" id="WP_119628880.1">
    <property type="nucleotide sequence ID" value="NZ_AP017928.1"/>
</dbReference>
<keyword evidence="7" id="KW-0119">Carbohydrate metabolism</keyword>
<evidence type="ECO:0000256" key="3">
    <source>
        <dbReference type="ARBA" id="ARBA00022553"/>
    </source>
</evidence>
<dbReference type="Gene3D" id="3.40.50.1000">
    <property type="entry name" value="HAD superfamily/HAD-like"/>
    <property type="match status" value="1"/>
</dbReference>
<dbReference type="GO" id="GO:0046872">
    <property type="term" value="F:metal ion binding"/>
    <property type="evidence" value="ECO:0007669"/>
    <property type="project" value="UniProtKB-KW"/>
</dbReference>
<dbReference type="EMBL" id="AP017928">
    <property type="protein sequence ID" value="BBA33244.1"/>
    <property type="molecule type" value="Genomic_DNA"/>
</dbReference>
<sequence length="253" mass="27501">MTIETSAYAITRRDYDAVIFDLDGVITQTATLHKIAWKALFDEFLARYSARIGESQQPFDADSDYRLYIDGKARYEGVASFLASRGIDLPYGNSDDGPERETVCGLGNKKNAIYRNSLKKQGVEVYSSSVDLIHGLRKKRFATAVVSASRNCAEVLEAAHLTNLFDTRVDGIDLERMHLRGKPEPDSFLEAARRIGVEPIRAVVVEDAIAGVEAGRKGGFGCVIGVDRTGHADALKSAGADIVVADLAELDTG</sequence>
<dbReference type="SUPFAM" id="SSF56784">
    <property type="entry name" value="HAD-like"/>
    <property type="match status" value="1"/>
</dbReference>
<evidence type="ECO:0000256" key="10">
    <source>
        <dbReference type="ARBA" id="ARBA00044991"/>
    </source>
</evidence>
<dbReference type="PANTHER" id="PTHR46193:SF18">
    <property type="entry name" value="HEXITOL PHOSPHATASE B"/>
    <property type="match status" value="1"/>
</dbReference>
<dbReference type="GO" id="GO:0008801">
    <property type="term" value="F:beta-phosphoglucomutase activity"/>
    <property type="evidence" value="ECO:0007669"/>
    <property type="project" value="UniProtKB-EC"/>
</dbReference>
<dbReference type="SFLD" id="SFLDS00003">
    <property type="entry name" value="Haloacid_Dehalogenase"/>
    <property type="match status" value="1"/>
</dbReference>
<protein>
    <recommendedName>
        <fullName evidence="10">Beta-phosphoglucomutase</fullName>
        <ecNumber evidence="9">5.4.2.6</ecNumber>
    </recommendedName>
</protein>
<dbReference type="InterPro" id="IPR036412">
    <property type="entry name" value="HAD-like_sf"/>
</dbReference>
<evidence type="ECO:0000256" key="8">
    <source>
        <dbReference type="ARBA" id="ARBA00044926"/>
    </source>
</evidence>
<comment type="similarity">
    <text evidence="2">Belongs to the HAD-like hydrolase superfamily. CbbY/CbbZ/Gph/YieH family.</text>
</comment>
<dbReference type="InterPro" id="IPR010976">
    <property type="entry name" value="B-phosphoglucomutase_hydrolase"/>
</dbReference>
<dbReference type="Gene3D" id="1.10.150.240">
    <property type="entry name" value="Putative phosphatase, domain 2"/>
    <property type="match status" value="1"/>
</dbReference>
<evidence type="ECO:0000313" key="12">
    <source>
        <dbReference type="Proteomes" id="UP000266313"/>
    </source>
</evidence>
<evidence type="ECO:0000256" key="9">
    <source>
        <dbReference type="ARBA" id="ARBA00044968"/>
    </source>
</evidence>
<accession>A0A250KNW1</accession>
<organism evidence="11 12">
    <name type="scientific">Methylocaldum marinum</name>
    <dbReference type="NCBI Taxonomy" id="1432792"/>
    <lineage>
        <taxon>Bacteria</taxon>
        <taxon>Pseudomonadati</taxon>
        <taxon>Pseudomonadota</taxon>
        <taxon>Gammaproteobacteria</taxon>
        <taxon>Methylococcales</taxon>
        <taxon>Methylococcaceae</taxon>
        <taxon>Methylocaldum</taxon>
    </lineage>
</organism>
<dbReference type="InterPro" id="IPR023214">
    <property type="entry name" value="HAD_sf"/>
</dbReference>
<keyword evidence="4" id="KW-0479">Metal-binding</keyword>
<reference evidence="11 12" key="1">
    <citation type="submission" date="2016-12" db="EMBL/GenBank/DDBJ databases">
        <title>Genome sequencing of Methylocaldum marinum.</title>
        <authorList>
            <person name="Takeuchi M."/>
            <person name="Kamagata Y."/>
            <person name="Hiraoka S."/>
            <person name="Oshima K."/>
            <person name="Hattori M."/>
            <person name="Iwasaki W."/>
        </authorList>
    </citation>
    <scope>NUCLEOTIDE SEQUENCE [LARGE SCALE GENOMIC DNA]</scope>
    <source>
        <strain evidence="11 12">S8</strain>
    </source>
</reference>
<dbReference type="OrthoDB" id="9816160at2"/>
<dbReference type="Pfam" id="PF00702">
    <property type="entry name" value="Hydrolase"/>
    <property type="match status" value="1"/>
</dbReference>
<comment type="cofactor">
    <cofactor evidence="1">
        <name>Mg(2+)</name>
        <dbReference type="ChEBI" id="CHEBI:18420"/>
    </cofactor>
</comment>
<dbReference type="PANTHER" id="PTHR46193">
    <property type="entry name" value="6-PHOSPHOGLUCONATE PHOSPHATASE"/>
    <property type="match status" value="1"/>
</dbReference>
<keyword evidence="5" id="KW-0460">Magnesium</keyword>
<comment type="catalytic activity">
    <reaction evidence="8">
        <text>beta-D-glucose 1-phosphate = beta-D-glucose 6-phosphate</text>
        <dbReference type="Rhea" id="RHEA:20113"/>
        <dbReference type="ChEBI" id="CHEBI:57684"/>
        <dbReference type="ChEBI" id="CHEBI:58247"/>
        <dbReference type="EC" id="5.4.2.6"/>
    </reaction>
</comment>
<dbReference type="InterPro" id="IPR023198">
    <property type="entry name" value="PGP-like_dom2"/>
</dbReference>
<proteinExistence type="inferred from homology"/>
<evidence type="ECO:0000313" key="11">
    <source>
        <dbReference type="EMBL" id="BBA33244.1"/>
    </source>
</evidence>
<keyword evidence="6" id="KW-0413">Isomerase</keyword>
<dbReference type="KEGG" id="mmai:sS8_1284"/>
<dbReference type="EC" id="5.4.2.6" evidence="9"/>
<name>A0A250KNW1_9GAMM</name>
<evidence type="ECO:0000256" key="5">
    <source>
        <dbReference type="ARBA" id="ARBA00022842"/>
    </source>
</evidence>
<dbReference type="NCBIfam" id="TIGR02009">
    <property type="entry name" value="PGMB-YQAB-SF"/>
    <property type="match status" value="1"/>
</dbReference>
<dbReference type="SFLD" id="SFLDG01129">
    <property type="entry name" value="C1.5:_HAD__Beta-PGM__Phosphata"/>
    <property type="match status" value="1"/>
</dbReference>
<evidence type="ECO:0000256" key="6">
    <source>
        <dbReference type="ARBA" id="ARBA00023235"/>
    </source>
</evidence>
<evidence type="ECO:0000256" key="2">
    <source>
        <dbReference type="ARBA" id="ARBA00006171"/>
    </source>
</evidence>